<dbReference type="Proteomes" id="UP000054844">
    <property type="component" value="Unassembled WGS sequence"/>
</dbReference>
<dbReference type="STRING" id="207340.APZ41_013600"/>
<name>A0A1S8D472_9PROT</name>
<evidence type="ECO:0000313" key="4">
    <source>
        <dbReference type="Proteomes" id="UP000054844"/>
    </source>
</evidence>
<protein>
    <submittedName>
        <fullName evidence="3">Probable phospholipid-binding protein mlaC</fullName>
    </submittedName>
</protein>
<dbReference type="RefSeq" id="WP_019460552.1">
    <property type="nucleotide sequence ID" value="NZ_AP031462.1"/>
</dbReference>
<organism evidence="2 4">
    <name type="scientific">Roseomonas mucosa</name>
    <dbReference type="NCBI Taxonomy" id="207340"/>
    <lineage>
        <taxon>Bacteria</taxon>
        <taxon>Pseudomonadati</taxon>
        <taxon>Pseudomonadota</taxon>
        <taxon>Alphaproteobacteria</taxon>
        <taxon>Acetobacterales</taxon>
        <taxon>Roseomonadaceae</taxon>
        <taxon>Roseomonas</taxon>
    </lineage>
</organism>
<evidence type="ECO:0000313" key="3">
    <source>
        <dbReference type="EMBL" id="SUE41397.1"/>
    </source>
</evidence>
<sequence>MPISRRQGLLVAVLLPALAPVAMPRSAMAQAADPAAAQIERLHATLLDVMKRAQALGIQGRYQQLAPVVQAVFDIPAMSRFAVGSRWTSFTPQEQQAVIQAFTRMTVASYASNFDGYSGQGFETQRVEDRGDEKIVVSRLLNPSGKPVDLTYRMHQADGAWRITDVLHDSISELSIRRSEFAAPVRQGAATLVQRLNELSDRLMKPA</sequence>
<evidence type="ECO:0000313" key="2">
    <source>
        <dbReference type="EMBL" id="ONH82627.1"/>
    </source>
</evidence>
<reference evidence="3 5" key="2">
    <citation type="submission" date="2018-06" db="EMBL/GenBank/DDBJ databases">
        <authorList>
            <consortium name="Pathogen Informatics"/>
            <person name="Doyle S."/>
        </authorList>
    </citation>
    <scope>NUCLEOTIDE SEQUENCE [LARGE SCALE GENOMIC DNA]</scope>
    <source>
        <strain evidence="3 5">NCTC13291</strain>
    </source>
</reference>
<evidence type="ECO:0000256" key="1">
    <source>
        <dbReference type="SAM" id="SignalP"/>
    </source>
</evidence>
<proteinExistence type="predicted"/>
<reference evidence="2 4" key="1">
    <citation type="submission" date="2016-12" db="EMBL/GenBank/DDBJ databases">
        <title>Draft genome sequence of Roseomonas mucosa strain AU37, isolated from a peripheral intravenous catheter.</title>
        <authorList>
            <person name="Choudhury M.A."/>
            <person name="Sidjabat H.E."/>
            <person name="Wailan A.M."/>
            <person name="Zhang L."/>
            <person name="Marsh N.M."/>
            <person name="Rickard C.M."/>
            <person name="Davies M."/>
            <person name="Mcmillan D.J."/>
        </authorList>
    </citation>
    <scope>NUCLEOTIDE SEQUENCE [LARGE SCALE GENOMIC DNA]</scope>
    <source>
        <strain evidence="2 4">SAVE376</strain>
    </source>
</reference>
<evidence type="ECO:0000313" key="5">
    <source>
        <dbReference type="Proteomes" id="UP000254919"/>
    </source>
</evidence>
<dbReference type="AlphaFoldDB" id="A0A1S8D472"/>
<dbReference type="InterPro" id="IPR017842">
    <property type="entry name" value="Hopanoid_biosyn-assoc_HpnM"/>
</dbReference>
<feature type="chain" id="PRO_5036025692" evidence="1">
    <location>
        <begin position="32"/>
        <end position="207"/>
    </location>
</feature>
<dbReference type="EMBL" id="UGVN01000001">
    <property type="protein sequence ID" value="SUE41397.1"/>
    <property type="molecule type" value="Genomic_DNA"/>
</dbReference>
<dbReference type="PANTHER" id="PTHR36573:SF1">
    <property type="entry name" value="INTERMEMBRANE PHOSPHOLIPID TRANSPORT SYSTEM BINDING PROTEIN MLAC"/>
    <property type="match status" value="1"/>
</dbReference>
<dbReference type="Proteomes" id="UP000254919">
    <property type="component" value="Unassembled WGS sequence"/>
</dbReference>
<dbReference type="PANTHER" id="PTHR36573">
    <property type="entry name" value="INTERMEMBRANE PHOSPHOLIPID TRANSPORT SYSTEM BINDING PROTEIN MLAC"/>
    <property type="match status" value="1"/>
</dbReference>
<gene>
    <name evidence="3" type="primary">mlaC_2</name>
    <name evidence="2" type="ORF">APZ41_013600</name>
    <name evidence="3" type="ORF">NCTC13291_02984</name>
</gene>
<accession>A0A1S8D472</accession>
<dbReference type="Pfam" id="PF05494">
    <property type="entry name" value="MlaC"/>
    <property type="match status" value="1"/>
</dbReference>
<keyword evidence="4" id="KW-1185">Reference proteome</keyword>
<dbReference type="Gene3D" id="3.10.450.710">
    <property type="entry name" value="Tgt2/MlaC"/>
    <property type="match status" value="1"/>
</dbReference>
<dbReference type="NCBIfam" id="TIGR03481">
    <property type="entry name" value="HpnM"/>
    <property type="match status" value="1"/>
</dbReference>
<dbReference type="GeneID" id="99634021"/>
<dbReference type="EMBL" id="LLWF02000047">
    <property type="protein sequence ID" value="ONH82627.1"/>
    <property type="molecule type" value="Genomic_DNA"/>
</dbReference>
<feature type="signal peptide" evidence="1">
    <location>
        <begin position="1"/>
        <end position="31"/>
    </location>
</feature>
<dbReference type="InterPro" id="IPR042245">
    <property type="entry name" value="Tgt2/MlaC_sf"/>
</dbReference>
<keyword evidence="1" id="KW-0732">Signal</keyword>
<dbReference type="InterPro" id="IPR008869">
    <property type="entry name" value="MlaC/ttg2D"/>
</dbReference>